<dbReference type="SUPFAM" id="SSF63748">
    <property type="entry name" value="Tudor/PWWP/MBT"/>
    <property type="match status" value="1"/>
</dbReference>
<feature type="compositionally biased region" description="Polar residues" evidence="1">
    <location>
        <begin position="191"/>
        <end position="203"/>
    </location>
</feature>
<feature type="compositionally biased region" description="Basic and acidic residues" evidence="1">
    <location>
        <begin position="204"/>
        <end position="220"/>
    </location>
</feature>
<reference evidence="3 4" key="1">
    <citation type="submission" date="2019-06" db="EMBL/GenBank/DDBJ databases">
        <title>A chromosomal-level reference genome of Carpinus fangiana (Coryloideae, Betulaceae).</title>
        <authorList>
            <person name="Yang X."/>
            <person name="Wang Z."/>
            <person name="Zhang L."/>
            <person name="Hao G."/>
            <person name="Liu J."/>
            <person name="Yang Y."/>
        </authorList>
    </citation>
    <scope>NUCLEOTIDE SEQUENCE [LARGE SCALE GENOMIC DNA]</scope>
    <source>
        <strain evidence="3">Cfa_2016G</strain>
        <tissue evidence="3">Leaf</tissue>
    </source>
</reference>
<dbReference type="InterPro" id="IPR000313">
    <property type="entry name" value="PWWP_dom"/>
</dbReference>
<accession>A0A5N6R981</accession>
<dbReference type="CDD" id="cd05162">
    <property type="entry name" value="PWWP"/>
    <property type="match status" value="1"/>
</dbReference>
<dbReference type="EMBL" id="CM017325">
    <property type="protein sequence ID" value="KAE8056953.1"/>
    <property type="molecule type" value="Genomic_DNA"/>
</dbReference>
<evidence type="ECO:0000259" key="2">
    <source>
        <dbReference type="PROSITE" id="PS50812"/>
    </source>
</evidence>
<dbReference type="AlphaFoldDB" id="A0A5N6R981"/>
<gene>
    <name evidence="3" type="ORF">FH972_013683</name>
</gene>
<feature type="compositionally biased region" description="Basic and acidic residues" evidence="1">
    <location>
        <begin position="178"/>
        <end position="189"/>
    </location>
</feature>
<dbReference type="Pfam" id="PF00855">
    <property type="entry name" value="PWWP"/>
    <property type="match status" value="1"/>
</dbReference>
<keyword evidence="4" id="KW-1185">Reference proteome</keyword>
<dbReference type="Proteomes" id="UP000327013">
    <property type="component" value="Chromosome 5"/>
</dbReference>
<name>A0A5N6R981_9ROSI</name>
<sequence length="395" mass="44413">MKSNRLRSGIGQISRKGVEDDAATQVTRGDLIWVRLNGGSWWPAQVADENTVNGGIKPRNKSAGEVLVRLYGSYKYLYVDPVKSHSEFELILKQNNGCRRKIFEKALEQDCPRSKYGRSKRRGAESKENVGIDASRDKSNQNQVKDQDIEASNYVRVSPRGHPPTFTPKMKVKNGSSRKAEEAKNEASKQDGMQKNLKPNSSSAEERAVENITSKQDRRLLRNLKQFRSSGEEKNSNKQNVVHKTSRKAKEVARIKISMQGACQSLKRKSPSTDKQLDNKPNSRKNFKQVEVQNNLKTKHAGTEKGKECKISVQDVQKKAKPNNRSTEDDAKIRTCKQDEVLKKNQLNSPSSETTLFGKSQELSARRMKVMQSLGLIAPSGSPFHKNGHFCLSLC</sequence>
<feature type="compositionally biased region" description="Basic and acidic residues" evidence="1">
    <location>
        <begin position="122"/>
        <end position="139"/>
    </location>
</feature>
<evidence type="ECO:0000313" key="4">
    <source>
        <dbReference type="Proteomes" id="UP000327013"/>
    </source>
</evidence>
<organism evidence="3 4">
    <name type="scientific">Carpinus fangiana</name>
    <dbReference type="NCBI Taxonomy" id="176857"/>
    <lineage>
        <taxon>Eukaryota</taxon>
        <taxon>Viridiplantae</taxon>
        <taxon>Streptophyta</taxon>
        <taxon>Embryophyta</taxon>
        <taxon>Tracheophyta</taxon>
        <taxon>Spermatophyta</taxon>
        <taxon>Magnoliopsida</taxon>
        <taxon>eudicotyledons</taxon>
        <taxon>Gunneridae</taxon>
        <taxon>Pentapetalae</taxon>
        <taxon>rosids</taxon>
        <taxon>fabids</taxon>
        <taxon>Fagales</taxon>
        <taxon>Betulaceae</taxon>
        <taxon>Carpinus</taxon>
    </lineage>
</organism>
<proteinExistence type="predicted"/>
<feature type="domain" description="PWWP" evidence="2">
    <location>
        <begin position="28"/>
        <end position="90"/>
    </location>
</feature>
<evidence type="ECO:0000313" key="3">
    <source>
        <dbReference type="EMBL" id="KAE8056953.1"/>
    </source>
</evidence>
<dbReference type="OrthoDB" id="641149at2759"/>
<evidence type="ECO:0000256" key="1">
    <source>
        <dbReference type="SAM" id="MobiDB-lite"/>
    </source>
</evidence>
<dbReference type="Gene3D" id="2.30.30.140">
    <property type="match status" value="1"/>
</dbReference>
<feature type="region of interest" description="Disordered" evidence="1">
    <location>
        <begin position="113"/>
        <end position="309"/>
    </location>
</feature>
<protein>
    <recommendedName>
        <fullName evidence="2">PWWP domain-containing protein</fullName>
    </recommendedName>
</protein>
<dbReference type="PROSITE" id="PS50812">
    <property type="entry name" value="PWWP"/>
    <property type="match status" value="1"/>
</dbReference>